<feature type="region of interest" description="Disordered" evidence="9">
    <location>
        <begin position="1412"/>
        <end position="1431"/>
    </location>
</feature>
<feature type="compositionally biased region" description="Polar residues" evidence="9">
    <location>
        <begin position="1894"/>
        <end position="1906"/>
    </location>
</feature>
<dbReference type="Pfam" id="PF01660">
    <property type="entry name" value="Vmethyltransf"/>
    <property type="match status" value="1"/>
</dbReference>
<dbReference type="InterPro" id="IPR043502">
    <property type="entry name" value="DNA/RNA_pol_sf"/>
</dbReference>
<dbReference type="Pfam" id="PF00978">
    <property type="entry name" value="RdRP_2"/>
    <property type="match status" value="1"/>
</dbReference>
<dbReference type="InterPro" id="IPR002588">
    <property type="entry name" value="Alphavirus-like_MT_dom"/>
</dbReference>
<keyword evidence="1 13" id="KW-0696">RNA-directed RNA polymerase</keyword>
<keyword evidence="3" id="KW-0548">Nucleotidyltransferase</keyword>
<dbReference type="PROSITE" id="PS51657">
    <property type="entry name" value="PSRV_HELICASE"/>
    <property type="match status" value="1"/>
</dbReference>
<dbReference type="SUPFAM" id="SSF56672">
    <property type="entry name" value="DNA/RNA polymerases"/>
    <property type="match status" value="1"/>
</dbReference>
<name>A0A6M3YPJ5_9VIRU</name>
<dbReference type="GO" id="GO:0003968">
    <property type="term" value="F:RNA-directed RNA polymerase activity"/>
    <property type="evidence" value="ECO:0007669"/>
    <property type="project" value="UniProtKB-KW"/>
</dbReference>
<dbReference type="PROSITE" id="PS51743">
    <property type="entry name" value="ALPHAVIRUS_MT"/>
    <property type="match status" value="1"/>
</dbReference>
<keyword evidence="8" id="KW-0175">Coiled coil</keyword>
<dbReference type="PROSITE" id="PS50507">
    <property type="entry name" value="RDRP_SSRNA_POS"/>
    <property type="match status" value="1"/>
</dbReference>
<dbReference type="GO" id="GO:0006396">
    <property type="term" value="P:RNA processing"/>
    <property type="evidence" value="ECO:0007669"/>
    <property type="project" value="InterPro"/>
</dbReference>
<feature type="region of interest" description="Disordered" evidence="9">
    <location>
        <begin position="1505"/>
        <end position="1538"/>
    </location>
</feature>
<evidence type="ECO:0000256" key="9">
    <source>
        <dbReference type="SAM" id="MobiDB-lite"/>
    </source>
</evidence>
<evidence type="ECO:0000259" key="11">
    <source>
        <dbReference type="PROSITE" id="PS51657"/>
    </source>
</evidence>
<dbReference type="EMBL" id="MT138037">
    <property type="protein sequence ID" value="QJI53785.1"/>
    <property type="molecule type" value="Genomic_RNA"/>
</dbReference>
<dbReference type="GO" id="GO:0003723">
    <property type="term" value="F:RNA binding"/>
    <property type="evidence" value="ECO:0007669"/>
    <property type="project" value="InterPro"/>
</dbReference>
<keyword evidence="6" id="KW-0067">ATP-binding</keyword>
<dbReference type="SUPFAM" id="SSF52540">
    <property type="entry name" value="P-loop containing nucleoside triphosphate hydrolases"/>
    <property type="match status" value="1"/>
</dbReference>
<evidence type="ECO:0000256" key="7">
    <source>
        <dbReference type="ARBA" id="ARBA00022953"/>
    </source>
</evidence>
<sequence>MYDNRVKQVYVDAEVATAHDRVQKAIRLEIAIPHDVLTQLRVEYAPLHIASGTRMATQHHHLAAHNRIADHMLTRRARRWDRVLEIGPSMHSAMKFTGNYHGCTLRDARDSARHKMIPFPARGHPFAPDMHLLTVGLPSNTFCVDGAEKCDYQSVAAIANHSMYDIDLPALARIIDQHGLRVIYAWMHLPIELLSGNSANVNDSGYNIKFVGEDVWFSGNNDLSNSYVHNHRVWRNYMIVKGFNTPYGFSVAIEVTRRFGVHCEVTISRITAPGAMYATIQMSNMDLVSVPNLANFIYPRHAQKRNVVTSWKKVEAVALHISSRKKPCQLDEAMAYARSRMSRLVMNETIVDQHWDITSSDLMIVVTTLLFISQRNIARAGMLLEHGSNIIKKATKVTGLDWVPDPLRAVANALTKFFRVTPELMKAGWEGLMRVELQRTPDILIANQVEANAVLLPHGTGWARDIKVPNRQQRTDPPQRRDLMTWRRAHDNLEQYKEELQAQAEKQLRIDDADGLGRTLEAAADAVRTTCSGCRSIDTWYAGPPGSGKTASIITSLTGQAVLYSVPTNVLRDGLKNRVLPPSRVETHHKTLALLSSGEVFDAIVVDECFTVPTAHLVALRHLAPSARIIIAGDEHQIGYIAYNNERGHVLNYEMLSSVETIRSCETRRCPHDIMKLNLMRRKYPGCRSTSNVTSSIRTILTGEHVPGAQLLVFTQEQKQRCVDEAAITVHEAQGMTFPTVVLHYAGTEAERVLLRGERHLVVGLTRHTERLYIRDETSGEVTTAMNGAAQVEAAVGVVGPVDVDQPPAVVFETPEKNKLAVGQADPAGAVDLLQQLGRLADTHECRSICTHVLPWHGQPAVVDLNFGRDPDDRTAYQFTALRGVKETSIKDTYQGLSTLLGRYTKKIAGITDAVAQSDAKIICDSLRQRIKFRGATDEQYMAAVAASLEKMEERGVTLDDLEDVESKKGQMIKFHLKGQQKVMDPNKIKYGQGINAHSKAANLLLSAWVRLLEQNLRENTGTFHYSNGRNEQEEKALIQDRIAGTNFDLVSTDWSEYDSTHNKVAMYVFAEVLRWVGTPEPLVKYFQARCGRRNLVSDAGTVTVNWMLDSGAVWTLAKNTVYSAGFLFAATLGVRMGFFKGDDALLVGENIQLLPERMALGKKLVDENLKLERRKVCSYIGYLICSTNSWCVVDDPVRLATKVYGRCYKNETDYTKYMTAVRDLTKYYRQADIRRDMSFITAAYYETRPEVVDYLVESLVGLSEHTFNDLNLFHGFIRDVGQPTATETTAPTATTTAPQPQPSTRATAPESCTPEGRDDGHTIDESTPATSRTSSDRRTDAPNFPGLDPNIHRPLWRVQNTTRHGEDPGRSTGAVGLRRVSWCGGSAIPGFGDTRPPIGWRDVVTTRPADALLPPPPGAHNLNAPNDDRTDERTAGYIRAGLEQPNELGTSDVPFMGYRRGWRSLHGSPNGSLNWRNPAHNARGLKSARELPADIRRNDLLLQRPTFGQPRGSNVSSVPDGQGTRSTVTRCGRWGDPHDTDDLRTGARHNSPDDVQLASDLHLGERNRNKPIDPIIGELCGGIRSESTRWGATNLDGADQLERWGHGDVQLYDSDDDRDSANGVEWDGYVSEFQSQREHAAIFGPSGHGSGTPSAGRQRHQGPTDEHERVDATDTQDIAVPTVPDEGLVHATQGIRTSLQYDPGVKLRPNPLENVADDRSELRKRNRRSRGHNRQQLRDRRSIDDRAVDLGSPVLQGVPPLRGNNIGNESLGTICNVSTAEGRRRNTDHTNDNGPTPLRVSRGVQQFRGTLREGVEGSALHPTLHAVGGRSCQRCGRLCGGCDCGRRGFDYGRQTPTTYPHRPRCGRCGGNGRRCCSRPEINGHELVWISQSQTLSPTRGSQSRQPSHDPTCHFSTLAGTHLPTSASALDSSRTMNPFIWSSQQ</sequence>
<organism evidence="13">
    <name type="scientific">Hepeviridae sp</name>
    <dbReference type="NCBI Taxonomy" id="2715178"/>
    <lineage>
        <taxon>Viruses</taxon>
        <taxon>Riboviria</taxon>
        <taxon>Orthornavirae</taxon>
        <taxon>Kitrinoviricota</taxon>
        <taxon>Alsuviricetes</taxon>
        <taxon>Hepelivirales</taxon>
        <taxon>Hepeviridae</taxon>
    </lineage>
</organism>
<dbReference type="GO" id="GO:0005524">
    <property type="term" value="F:ATP binding"/>
    <property type="evidence" value="ECO:0007669"/>
    <property type="project" value="UniProtKB-KW"/>
</dbReference>
<feature type="compositionally biased region" description="Basic and acidic residues" evidence="9">
    <location>
        <begin position="1316"/>
        <end position="1325"/>
    </location>
</feature>
<feature type="domain" description="RdRp catalytic" evidence="10">
    <location>
        <begin position="1048"/>
        <end position="1157"/>
    </location>
</feature>
<dbReference type="InterPro" id="IPR027417">
    <property type="entry name" value="P-loop_NTPase"/>
</dbReference>
<dbReference type="GO" id="GO:0016556">
    <property type="term" value="P:mRNA modification"/>
    <property type="evidence" value="ECO:0007669"/>
    <property type="project" value="InterPro"/>
</dbReference>
<evidence type="ECO:0000259" key="10">
    <source>
        <dbReference type="PROSITE" id="PS50507"/>
    </source>
</evidence>
<feature type="region of interest" description="Disordered" evidence="9">
    <location>
        <begin position="1286"/>
        <end position="1355"/>
    </location>
</feature>
<feature type="compositionally biased region" description="Low complexity" evidence="9">
    <location>
        <begin position="1286"/>
        <end position="1310"/>
    </location>
</feature>
<feature type="compositionally biased region" description="Polar residues" evidence="9">
    <location>
        <begin position="1512"/>
        <end position="1530"/>
    </location>
</feature>
<evidence type="ECO:0000256" key="5">
    <source>
        <dbReference type="ARBA" id="ARBA00022801"/>
    </source>
</evidence>
<evidence type="ECO:0000256" key="8">
    <source>
        <dbReference type="SAM" id="Coils"/>
    </source>
</evidence>
<dbReference type="Gene3D" id="3.40.50.300">
    <property type="entry name" value="P-loop containing nucleotide triphosphate hydrolases"/>
    <property type="match status" value="2"/>
</dbReference>
<feature type="region of interest" description="Disordered" evidence="9">
    <location>
        <begin position="1643"/>
        <end position="1686"/>
    </location>
</feature>
<evidence type="ECO:0000256" key="6">
    <source>
        <dbReference type="ARBA" id="ARBA00022840"/>
    </source>
</evidence>
<keyword evidence="7" id="KW-0693">Viral RNA replication</keyword>
<dbReference type="InterPro" id="IPR007094">
    <property type="entry name" value="RNA-dir_pol_PSvirus"/>
</dbReference>
<proteinExistence type="predicted"/>
<reference evidence="13" key="1">
    <citation type="submission" date="2020-01" db="EMBL/GenBank/DDBJ databases">
        <title>Viral genomes from wild and zoo birds in China.</title>
        <authorList>
            <person name="Zhou R."/>
            <person name="Shan T."/>
            <person name="Yang S."/>
            <person name="Zhang W."/>
        </authorList>
    </citation>
    <scope>NUCLEOTIDE SEQUENCE</scope>
    <source>
        <strain evidence="13">Sbr121hep1</strain>
    </source>
</reference>
<dbReference type="CDD" id="cd18809">
    <property type="entry name" value="SF1_C_RecD"/>
    <property type="match status" value="1"/>
</dbReference>
<feature type="compositionally biased region" description="Basic and acidic residues" evidence="9">
    <location>
        <begin position="1663"/>
        <end position="1673"/>
    </location>
</feature>
<dbReference type="Pfam" id="PF01443">
    <property type="entry name" value="Viral_helicase1"/>
    <property type="match status" value="1"/>
</dbReference>
<keyword evidence="2" id="KW-0808">Transferase</keyword>
<evidence type="ECO:0000313" key="13">
    <source>
        <dbReference type="EMBL" id="QJI53785.1"/>
    </source>
</evidence>
<protein>
    <submittedName>
        <fullName evidence="13">RNA-dependent RNA polymerase</fullName>
    </submittedName>
</protein>
<dbReference type="InterPro" id="IPR027351">
    <property type="entry name" value="(+)RNA_virus_helicase_core_dom"/>
</dbReference>
<keyword evidence="4" id="KW-0547">Nucleotide-binding</keyword>
<evidence type="ECO:0000256" key="2">
    <source>
        <dbReference type="ARBA" id="ARBA00022679"/>
    </source>
</evidence>
<feature type="compositionally biased region" description="Basic residues" evidence="9">
    <location>
        <begin position="1725"/>
        <end position="1736"/>
    </location>
</feature>
<accession>A0A6M3YPJ5</accession>
<evidence type="ECO:0000256" key="1">
    <source>
        <dbReference type="ARBA" id="ARBA00022484"/>
    </source>
</evidence>
<feature type="coiled-coil region" evidence="8">
    <location>
        <begin position="483"/>
        <end position="510"/>
    </location>
</feature>
<feature type="domain" description="Alphavirus-like MT" evidence="12">
    <location>
        <begin position="50"/>
        <end position="238"/>
    </location>
</feature>
<evidence type="ECO:0000256" key="4">
    <source>
        <dbReference type="ARBA" id="ARBA00022741"/>
    </source>
</evidence>
<evidence type="ECO:0000259" key="12">
    <source>
        <dbReference type="PROSITE" id="PS51743"/>
    </source>
</evidence>
<keyword evidence="5" id="KW-0378">Hydrolase</keyword>
<evidence type="ECO:0000256" key="3">
    <source>
        <dbReference type="ARBA" id="ARBA00022695"/>
    </source>
</evidence>
<feature type="region of interest" description="Disordered" evidence="9">
    <location>
        <begin position="1701"/>
        <end position="1746"/>
    </location>
</feature>
<dbReference type="GO" id="GO:0039694">
    <property type="term" value="P:viral RNA genome replication"/>
    <property type="evidence" value="ECO:0007669"/>
    <property type="project" value="InterPro"/>
</dbReference>
<feature type="compositionally biased region" description="Basic and acidic residues" evidence="9">
    <location>
        <begin position="1737"/>
        <end position="1746"/>
    </location>
</feature>
<dbReference type="GO" id="GO:0016787">
    <property type="term" value="F:hydrolase activity"/>
    <property type="evidence" value="ECO:0007669"/>
    <property type="project" value="UniProtKB-KW"/>
</dbReference>
<dbReference type="InterPro" id="IPR001788">
    <property type="entry name" value="RNA-dep_RNA_pol_alsuvir"/>
</dbReference>
<feature type="domain" description="(+)RNA virus helicase C-terminal" evidence="11">
    <location>
        <begin position="508"/>
        <end position="807"/>
    </location>
</feature>
<feature type="region of interest" description="Disordered" evidence="9">
    <location>
        <begin position="1894"/>
        <end position="1914"/>
    </location>
</feature>
<dbReference type="GO" id="GO:0006351">
    <property type="term" value="P:DNA-templated transcription"/>
    <property type="evidence" value="ECO:0007669"/>
    <property type="project" value="InterPro"/>
</dbReference>
<dbReference type="GO" id="GO:0008174">
    <property type="term" value="F:mRNA methyltransferase activity"/>
    <property type="evidence" value="ECO:0007669"/>
    <property type="project" value="UniProtKB-UniRule"/>
</dbReference>